<protein>
    <submittedName>
        <fullName evidence="2">Uncharacterized protein</fullName>
    </submittedName>
</protein>
<name>X1PRL4_9ZZZZ</name>
<feature type="compositionally biased region" description="Gly residues" evidence="1">
    <location>
        <begin position="86"/>
        <end position="97"/>
    </location>
</feature>
<accession>X1PRL4</accession>
<organism evidence="2">
    <name type="scientific">marine sediment metagenome</name>
    <dbReference type="NCBI Taxonomy" id="412755"/>
    <lineage>
        <taxon>unclassified sequences</taxon>
        <taxon>metagenomes</taxon>
        <taxon>ecological metagenomes</taxon>
    </lineage>
</organism>
<comment type="caution">
    <text evidence="2">The sequence shown here is derived from an EMBL/GenBank/DDBJ whole genome shotgun (WGS) entry which is preliminary data.</text>
</comment>
<sequence>MPSMKGLAVGVGAVLIVGYLALRTGAARGLSDIATSVTEAVASPFAGLGTGLSTLAGGLSDVFSPTIAPTIAPKFDWSGWLPFGPGNGNGNGNGVNGAGARTGYRQEDRNLNGNGPILTVHGPDPTYTFKPDRPKIAPG</sequence>
<feature type="region of interest" description="Disordered" evidence="1">
    <location>
        <begin position="86"/>
        <end position="139"/>
    </location>
</feature>
<dbReference type="AlphaFoldDB" id="X1PRL4"/>
<reference evidence="2" key="1">
    <citation type="journal article" date="2014" name="Front. Microbiol.">
        <title>High frequency of phylogenetically diverse reductive dehalogenase-homologous genes in deep subseafloor sedimentary metagenomes.</title>
        <authorList>
            <person name="Kawai M."/>
            <person name="Futagami T."/>
            <person name="Toyoda A."/>
            <person name="Takaki Y."/>
            <person name="Nishi S."/>
            <person name="Hori S."/>
            <person name="Arai W."/>
            <person name="Tsubouchi T."/>
            <person name="Morono Y."/>
            <person name="Uchiyama I."/>
            <person name="Ito T."/>
            <person name="Fujiyama A."/>
            <person name="Inagaki F."/>
            <person name="Takami H."/>
        </authorList>
    </citation>
    <scope>NUCLEOTIDE SEQUENCE</scope>
    <source>
        <strain evidence="2">Expedition CK06-06</strain>
    </source>
</reference>
<feature type="non-terminal residue" evidence="2">
    <location>
        <position position="139"/>
    </location>
</feature>
<gene>
    <name evidence="2" type="ORF">S06H3_46544</name>
</gene>
<proteinExistence type="predicted"/>
<evidence type="ECO:0000256" key="1">
    <source>
        <dbReference type="SAM" id="MobiDB-lite"/>
    </source>
</evidence>
<dbReference type="EMBL" id="BARV01029151">
    <property type="protein sequence ID" value="GAI41740.1"/>
    <property type="molecule type" value="Genomic_DNA"/>
</dbReference>
<feature type="compositionally biased region" description="Basic and acidic residues" evidence="1">
    <location>
        <begin position="130"/>
        <end position="139"/>
    </location>
</feature>
<evidence type="ECO:0000313" key="2">
    <source>
        <dbReference type="EMBL" id="GAI41740.1"/>
    </source>
</evidence>